<dbReference type="AlphaFoldDB" id="A0A1Y3ASN5"/>
<dbReference type="EMBL" id="MUJZ01060775">
    <property type="protein sequence ID" value="OTF71492.1"/>
    <property type="molecule type" value="Genomic_DNA"/>
</dbReference>
<dbReference type="InterPro" id="IPR002347">
    <property type="entry name" value="SDR_fam"/>
</dbReference>
<dbReference type="OrthoDB" id="5545019at2759"/>
<dbReference type="InterPro" id="IPR036291">
    <property type="entry name" value="NAD(P)-bd_dom_sf"/>
</dbReference>
<dbReference type="GO" id="GO:0016491">
    <property type="term" value="F:oxidoreductase activity"/>
    <property type="evidence" value="ECO:0007669"/>
    <property type="project" value="UniProtKB-KW"/>
</dbReference>
<evidence type="ECO:0000313" key="5">
    <source>
        <dbReference type="Proteomes" id="UP000194236"/>
    </source>
</evidence>
<protein>
    <submittedName>
        <fullName evidence="4">Uncharacterized protein</fullName>
    </submittedName>
</protein>
<dbReference type="GO" id="GO:0005783">
    <property type="term" value="C:endoplasmic reticulum"/>
    <property type="evidence" value="ECO:0007669"/>
    <property type="project" value="TreeGrafter"/>
</dbReference>
<proteinExistence type="inferred from homology"/>
<gene>
    <name evidence="4" type="ORF">BLA29_000822</name>
</gene>
<organism evidence="4 5">
    <name type="scientific">Euroglyphus maynei</name>
    <name type="common">Mayne's house dust mite</name>
    <dbReference type="NCBI Taxonomy" id="6958"/>
    <lineage>
        <taxon>Eukaryota</taxon>
        <taxon>Metazoa</taxon>
        <taxon>Ecdysozoa</taxon>
        <taxon>Arthropoda</taxon>
        <taxon>Chelicerata</taxon>
        <taxon>Arachnida</taxon>
        <taxon>Acari</taxon>
        <taxon>Acariformes</taxon>
        <taxon>Sarcoptiformes</taxon>
        <taxon>Astigmata</taxon>
        <taxon>Psoroptidia</taxon>
        <taxon>Analgoidea</taxon>
        <taxon>Pyroglyphidae</taxon>
        <taxon>Pyroglyphinae</taxon>
        <taxon>Euroglyphus</taxon>
    </lineage>
</organism>
<keyword evidence="3" id="KW-0472">Membrane</keyword>
<keyword evidence="2" id="KW-0560">Oxidoreductase</keyword>
<keyword evidence="3" id="KW-1133">Transmembrane helix</keyword>
<accession>A0A1Y3ASN5</accession>
<feature type="transmembrane region" description="Helical" evidence="3">
    <location>
        <begin position="7"/>
        <end position="27"/>
    </location>
</feature>
<evidence type="ECO:0000313" key="4">
    <source>
        <dbReference type="EMBL" id="OTF71492.1"/>
    </source>
</evidence>
<dbReference type="InterPro" id="IPR051019">
    <property type="entry name" value="VLCFA-Steroid_DH"/>
</dbReference>
<reference evidence="4 5" key="1">
    <citation type="submission" date="2017-03" db="EMBL/GenBank/DDBJ databases">
        <title>Genome Survey of Euroglyphus maynei.</title>
        <authorList>
            <person name="Arlian L.G."/>
            <person name="Morgan M.S."/>
            <person name="Rider S.D."/>
        </authorList>
    </citation>
    <scope>NUCLEOTIDE SEQUENCE [LARGE SCALE GENOMIC DNA]</scope>
    <source>
        <strain evidence="4">Arlian Lab</strain>
        <tissue evidence="4">Whole body</tissue>
    </source>
</reference>
<dbReference type="Proteomes" id="UP000194236">
    <property type="component" value="Unassembled WGS sequence"/>
</dbReference>
<name>A0A1Y3ASN5_EURMA</name>
<dbReference type="PANTHER" id="PTHR43899">
    <property type="entry name" value="RH59310P"/>
    <property type="match status" value="1"/>
</dbReference>
<keyword evidence="3" id="KW-0812">Transmembrane</keyword>
<comment type="similarity">
    <text evidence="1">Belongs to the short-chain dehydrogenases/reductases (SDR) family.</text>
</comment>
<keyword evidence="5" id="KW-1185">Reference proteome</keyword>
<sequence length="316" mass="37557">MEPLLEWFGYIITWYIVIRILIIQWLWQSLKYIWIHYLQNHNDHYRKYFQSSRNNWAIITGSTDGIGLAYSQQLAKFGYPLFLISRSMDKLEITKQQLQQQYPQCPEIRIFQFDFSENFESNNYDHLERAIEQLPSIDILINNVGKSYRTAEFFNEISRIEPNFHRSIINVNIVSVFRLTLICLPPICPMPLLSAYSATKSCVDHFTRCICLELREQCPKIIIQSILPGFVATKMSRMSPSITVPSANSYVQSALHTIGHTNRTFVHHLHCLHNKFYQLSNYCFLDFYTRIAYKQMLKLRQKYLRRKEGQKFERIQ</sequence>
<dbReference type="PRINTS" id="PR00081">
    <property type="entry name" value="GDHRDH"/>
</dbReference>
<dbReference type="PANTHER" id="PTHR43899:SF13">
    <property type="entry name" value="RH59310P"/>
    <property type="match status" value="1"/>
</dbReference>
<comment type="caution">
    <text evidence="4">The sequence shown here is derived from an EMBL/GenBank/DDBJ whole genome shotgun (WGS) entry which is preliminary data.</text>
</comment>
<evidence type="ECO:0000256" key="1">
    <source>
        <dbReference type="ARBA" id="ARBA00006484"/>
    </source>
</evidence>
<dbReference type="Pfam" id="PF00106">
    <property type="entry name" value="adh_short"/>
    <property type="match status" value="1"/>
</dbReference>
<dbReference type="Gene3D" id="3.40.50.720">
    <property type="entry name" value="NAD(P)-binding Rossmann-like Domain"/>
    <property type="match status" value="1"/>
</dbReference>
<dbReference type="PIRSF" id="PIRSF000126">
    <property type="entry name" value="11-beta-HSD1"/>
    <property type="match status" value="1"/>
</dbReference>
<evidence type="ECO:0000256" key="3">
    <source>
        <dbReference type="SAM" id="Phobius"/>
    </source>
</evidence>
<dbReference type="SUPFAM" id="SSF51735">
    <property type="entry name" value="NAD(P)-binding Rossmann-fold domains"/>
    <property type="match status" value="1"/>
</dbReference>
<evidence type="ECO:0000256" key="2">
    <source>
        <dbReference type="ARBA" id="ARBA00023002"/>
    </source>
</evidence>